<dbReference type="EMBL" id="JBAKFJ010000001">
    <property type="protein sequence ID" value="MEX0386106.1"/>
    <property type="molecule type" value="Genomic_DNA"/>
</dbReference>
<keyword evidence="4" id="KW-1185">Reference proteome</keyword>
<dbReference type="PANTHER" id="PTHR11851">
    <property type="entry name" value="METALLOPROTEASE"/>
    <property type="match status" value="1"/>
</dbReference>
<dbReference type="RefSeq" id="WP_367966584.1">
    <property type="nucleotide sequence ID" value="NZ_JBAKFJ010000001.1"/>
</dbReference>
<gene>
    <name evidence="3" type="ORF">V6X64_03720</name>
</gene>
<evidence type="ECO:0000259" key="1">
    <source>
        <dbReference type="Pfam" id="PF00675"/>
    </source>
</evidence>
<evidence type="ECO:0000259" key="2">
    <source>
        <dbReference type="Pfam" id="PF05193"/>
    </source>
</evidence>
<feature type="domain" description="Peptidase M16 N-terminal" evidence="1">
    <location>
        <begin position="20"/>
        <end position="158"/>
    </location>
</feature>
<reference evidence="3 4" key="1">
    <citation type="submission" date="2024-02" db="EMBL/GenBank/DDBJ databases">
        <title>New especies of Spiribacter isolated from saline water.</title>
        <authorList>
            <person name="Leon M.J."/>
            <person name="De La Haba R."/>
            <person name="Sanchez-Porro C."/>
            <person name="Ventosa A."/>
        </authorList>
    </citation>
    <scope>NUCLEOTIDE SEQUENCE [LARGE SCALE GENOMIC DNA]</scope>
    <source>
        <strain evidence="4">ag22IC4-227</strain>
    </source>
</reference>
<dbReference type="InterPro" id="IPR011249">
    <property type="entry name" value="Metalloenz_LuxS/M16"/>
</dbReference>
<proteinExistence type="predicted"/>
<dbReference type="InterPro" id="IPR007863">
    <property type="entry name" value="Peptidase_M16_C"/>
</dbReference>
<dbReference type="Gene3D" id="3.30.830.10">
    <property type="entry name" value="Metalloenzyme, LuxS/M16 peptidase-like"/>
    <property type="match status" value="2"/>
</dbReference>
<comment type="caution">
    <text evidence="3">The sequence shown here is derived from an EMBL/GenBank/DDBJ whole genome shotgun (WGS) entry which is preliminary data.</text>
</comment>
<name>A0ABV3S7K0_9GAMM</name>
<dbReference type="Pfam" id="PF05193">
    <property type="entry name" value="Peptidase_M16_C"/>
    <property type="match status" value="1"/>
</dbReference>
<evidence type="ECO:0000313" key="4">
    <source>
        <dbReference type="Proteomes" id="UP001556653"/>
    </source>
</evidence>
<feature type="domain" description="Peptidase M16 C-terminal" evidence="2">
    <location>
        <begin position="169"/>
        <end position="346"/>
    </location>
</feature>
<organism evidence="3 4">
    <name type="scientific">Spiribacter onubensis</name>
    <dbReference type="NCBI Taxonomy" id="3122420"/>
    <lineage>
        <taxon>Bacteria</taxon>
        <taxon>Pseudomonadati</taxon>
        <taxon>Pseudomonadota</taxon>
        <taxon>Gammaproteobacteria</taxon>
        <taxon>Chromatiales</taxon>
        <taxon>Ectothiorhodospiraceae</taxon>
        <taxon>Spiribacter</taxon>
    </lineage>
</organism>
<evidence type="ECO:0000313" key="3">
    <source>
        <dbReference type="EMBL" id="MEX0386106.1"/>
    </source>
</evidence>
<dbReference type="Proteomes" id="UP001556653">
    <property type="component" value="Unassembled WGS sequence"/>
</dbReference>
<dbReference type="InterPro" id="IPR050361">
    <property type="entry name" value="MPP/UQCRC_Complex"/>
</dbReference>
<sequence>METRIQQWRTGTGVRVLFVERRALPTVDIRLTFNAGSCRDGAMPGLARMTSNLLLEGTDHRDAGDISQQLEQHGARASTRCSRDTAELNVRSLSHDAHLKPVIAELGECISGSTFPAAALERIRQRMLAGLAQQDTAPMEMVEKAFTAAIFAHHPYATSPGGEPASLQSIDPDALRLFHRRYYVAANATLAVVGDLSRQEAERIAEQLVAQLPSGEPATALPLARACPAPCVVRIPLDAEQTHVSIGQPSPPQGHEDHSALHLGCHILGGAGLTSLLARRMRVERGLSYSSASRLTAGAAGGRFQMKTHVRNDALAEALAVLRESLQELLECGPEADALALARENLLGSLPLQHASNQDLIGHVSTVGFYDLPMDHIHHFTEQLKALDAQGVRDAMQRHLDPASMTTVTVGPESAINAVR</sequence>
<accession>A0ABV3S7K0</accession>
<protein>
    <submittedName>
        <fullName evidence="3">Pitrilysin family protein</fullName>
    </submittedName>
</protein>
<dbReference type="InterPro" id="IPR011765">
    <property type="entry name" value="Pept_M16_N"/>
</dbReference>
<dbReference type="SUPFAM" id="SSF63411">
    <property type="entry name" value="LuxS/MPP-like metallohydrolase"/>
    <property type="match status" value="2"/>
</dbReference>
<dbReference type="Pfam" id="PF00675">
    <property type="entry name" value="Peptidase_M16"/>
    <property type="match status" value="1"/>
</dbReference>
<dbReference type="PANTHER" id="PTHR11851:SF224">
    <property type="entry name" value="PROCESSING PROTEASE"/>
    <property type="match status" value="1"/>
</dbReference>